<keyword evidence="4" id="KW-1185">Reference proteome</keyword>
<reference evidence="3 4" key="1">
    <citation type="submission" date="2018-11" db="EMBL/GenBank/DDBJ databases">
        <authorList>
            <person name="Li F."/>
        </authorList>
    </citation>
    <scope>NUCLEOTIDE SEQUENCE [LARGE SCALE GENOMIC DNA]</scope>
    <source>
        <strain evidence="3 4">KIS18-7</strain>
    </source>
</reference>
<gene>
    <name evidence="3" type="ORF">EFL95_18585</name>
</gene>
<dbReference type="InterPro" id="IPR049492">
    <property type="entry name" value="BD-FAE-like_dom"/>
</dbReference>
<evidence type="ECO:0000313" key="3">
    <source>
        <dbReference type="EMBL" id="RNL75531.1"/>
    </source>
</evidence>
<dbReference type="InterPro" id="IPR050300">
    <property type="entry name" value="GDXG_lipolytic_enzyme"/>
</dbReference>
<sequence length="281" mass="29745">MTRRGLLAAAAVGVVGCSSRNPAPASNTFRYGNDHADQFGRLRTPGGNARGLVVLVHGGFWSSSYGADLMEPLADDLHEHGYATWNIEYRRLGDGGGWPATFTDVAAAFDLVERLPDKVNGLRPGLPRHALGHSAGGQLVAWAASRTAATPGGPPRFLPERAFSLAGVLDLRTAARRGIGGAAVPQLLGGLPDEVPERYREADPLVLHPRKPVTVVVAADDQVVPASQAAAYLTRHRGPQVERIEVPGDHFALIDPTSNAWKTLRASIDRASPKLAGLGTD</sequence>
<dbReference type="InterPro" id="IPR029058">
    <property type="entry name" value="AB_hydrolase_fold"/>
</dbReference>
<dbReference type="AlphaFoldDB" id="A0A3N0DJF5"/>
<name>A0A3N0DJF5_9ACTN</name>
<evidence type="ECO:0000259" key="2">
    <source>
        <dbReference type="Pfam" id="PF20434"/>
    </source>
</evidence>
<proteinExistence type="predicted"/>
<keyword evidence="1 3" id="KW-0378">Hydrolase</keyword>
<dbReference type="PANTHER" id="PTHR48081">
    <property type="entry name" value="AB HYDROLASE SUPERFAMILY PROTEIN C4A8.06C"/>
    <property type="match status" value="1"/>
</dbReference>
<dbReference type="Pfam" id="PF20434">
    <property type="entry name" value="BD-FAE"/>
    <property type="match status" value="1"/>
</dbReference>
<dbReference type="Proteomes" id="UP000277094">
    <property type="component" value="Unassembled WGS sequence"/>
</dbReference>
<dbReference type="Gene3D" id="3.40.50.1820">
    <property type="entry name" value="alpha/beta hydrolase"/>
    <property type="match status" value="1"/>
</dbReference>
<comment type="caution">
    <text evidence="3">The sequence shown here is derived from an EMBL/GenBank/DDBJ whole genome shotgun (WGS) entry which is preliminary data.</text>
</comment>
<dbReference type="GO" id="GO:0016787">
    <property type="term" value="F:hydrolase activity"/>
    <property type="evidence" value="ECO:0007669"/>
    <property type="project" value="UniProtKB-KW"/>
</dbReference>
<dbReference type="PANTHER" id="PTHR48081:SF33">
    <property type="entry name" value="KYNURENINE FORMAMIDASE"/>
    <property type="match status" value="1"/>
</dbReference>
<evidence type="ECO:0000313" key="4">
    <source>
        <dbReference type="Proteomes" id="UP000277094"/>
    </source>
</evidence>
<dbReference type="PROSITE" id="PS51257">
    <property type="entry name" value="PROKAR_LIPOPROTEIN"/>
    <property type="match status" value="1"/>
</dbReference>
<feature type="domain" description="BD-FAE-like" evidence="2">
    <location>
        <begin position="51"/>
        <end position="230"/>
    </location>
</feature>
<dbReference type="SUPFAM" id="SSF53474">
    <property type="entry name" value="alpha/beta-Hydrolases"/>
    <property type="match status" value="1"/>
</dbReference>
<protein>
    <submittedName>
        <fullName evidence="3">Alpha/beta hydrolase</fullName>
    </submittedName>
</protein>
<organism evidence="3 4">
    <name type="scientific">Nocardioides marmorisolisilvae</name>
    <dbReference type="NCBI Taxonomy" id="1542737"/>
    <lineage>
        <taxon>Bacteria</taxon>
        <taxon>Bacillati</taxon>
        <taxon>Actinomycetota</taxon>
        <taxon>Actinomycetes</taxon>
        <taxon>Propionibacteriales</taxon>
        <taxon>Nocardioidaceae</taxon>
        <taxon>Nocardioides</taxon>
    </lineage>
</organism>
<evidence type="ECO:0000256" key="1">
    <source>
        <dbReference type="ARBA" id="ARBA00022801"/>
    </source>
</evidence>
<dbReference type="OrthoDB" id="255603at2"/>
<dbReference type="EMBL" id="RJSG01000006">
    <property type="protein sequence ID" value="RNL75531.1"/>
    <property type="molecule type" value="Genomic_DNA"/>
</dbReference>
<accession>A0A3N0DJF5</accession>